<keyword evidence="1" id="KW-0175">Coiled coil</keyword>
<evidence type="ECO:0000313" key="3">
    <source>
        <dbReference type="EMBL" id="SDH46728.1"/>
    </source>
</evidence>
<sequence length="152" mass="17619">MEITLEEFHQLADDKSQQAMKIADLERQLTEVKEENEHLKSYTKQLEMANAAERLKNMLLRNYITLSVEKIKIFVSHLSGLDRFAFLKTFLEFVLPAEHYQEQLLLLNEVMVLPDEPKQPKGDTHNHYVTMTGDSASYTENNNTPDPINPNN</sequence>
<feature type="region of interest" description="Disordered" evidence="2">
    <location>
        <begin position="132"/>
        <end position="152"/>
    </location>
</feature>
<keyword evidence="4" id="KW-1185">Reference proteome</keyword>
<reference evidence="4" key="1">
    <citation type="submission" date="2016-10" db="EMBL/GenBank/DDBJ databases">
        <authorList>
            <person name="Varghese N."/>
            <person name="Submissions S."/>
        </authorList>
    </citation>
    <scope>NUCLEOTIDE SEQUENCE [LARGE SCALE GENOMIC DNA]</scope>
    <source>
        <strain evidence="4">BP1-148</strain>
    </source>
</reference>
<feature type="compositionally biased region" description="Low complexity" evidence="2">
    <location>
        <begin position="141"/>
        <end position="152"/>
    </location>
</feature>
<evidence type="ECO:0000256" key="1">
    <source>
        <dbReference type="SAM" id="Coils"/>
    </source>
</evidence>
<proteinExistence type="predicted"/>
<dbReference type="AlphaFoldDB" id="A0A1G8CML9"/>
<protein>
    <submittedName>
        <fullName evidence="3">Uncharacterized protein</fullName>
    </submittedName>
</protein>
<organism evidence="3 4">
    <name type="scientific">Prevotella communis</name>
    <dbReference type="NCBI Taxonomy" id="2913614"/>
    <lineage>
        <taxon>Bacteria</taxon>
        <taxon>Pseudomonadati</taxon>
        <taxon>Bacteroidota</taxon>
        <taxon>Bacteroidia</taxon>
        <taxon>Bacteroidales</taxon>
        <taxon>Prevotellaceae</taxon>
        <taxon>Prevotella</taxon>
    </lineage>
</organism>
<dbReference type="RefSeq" id="WP_091819327.1">
    <property type="nucleotide sequence ID" value="NZ_FNCQ01000038.1"/>
</dbReference>
<dbReference type="EMBL" id="FNCQ01000038">
    <property type="protein sequence ID" value="SDH46728.1"/>
    <property type="molecule type" value="Genomic_DNA"/>
</dbReference>
<dbReference type="STRING" id="645274.SAMN04487901_1383"/>
<dbReference type="Proteomes" id="UP000198779">
    <property type="component" value="Unassembled WGS sequence"/>
</dbReference>
<evidence type="ECO:0000313" key="4">
    <source>
        <dbReference type="Proteomes" id="UP000198779"/>
    </source>
</evidence>
<name>A0A1G8CML9_9BACT</name>
<accession>A0A1G8CML9</accession>
<gene>
    <name evidence="3" type="ORF">SAMN04487901_1383</name>
</gene>
<evidence type="ECO:0000256" key="2">
    <source>
        <dbReference type="SAM" id="MobiDB-lite"/>
    </source>
</evidence>
<feature type="coiled-coil region" evidence="1">
    <location>
        <begin position="15"/>
        <end position="52"/>
    </location>
</feature>